<evidence type="ECO:0000313" key="1">
    <source>
        <dbReference type="Ensembl" id="ENSCINP00000031787.1"/>
    </source>
</evidence>
<reference evidence="1" key="3">
    <citation type="submission" date="2025-08" db="UniProtKB">
        <authorList>
            <consortium name="Ensembl"/>
        </authorList>
    </citation>
    <scope>IDENTIFICATION</scope>
</reference>
<reference evidence="1" key="4">
    <citation type="submission" date="2025-09" db="UniProtKB">
        <authorList>
            <consortium name="Ensembl"/>
        </authorList>
    </citation>
    <scope>IDENTIFICATION</scope>
</reference>
<proteinExistence type="predicted"/>
<accession>H2XQ53</accession>
<reference evidence="2" key="1">
    <citation type="journal article" date="2002" name="Science">
        <title>The draft genome of Ciona intestinalis: insights into chordate and vertebrate origins.</title>
        <authorList>
            <person name="Dehal P."/>
            <person name="Satou Y."/>
            <person name="Campbell R.K."/>
            <person name="Chapman J."/>
            <person name="Degnan B."/>
            <person name="De Tomaso A."/>
            <person name="Davidson B."/>
            <person name="Di Gregorio A."/>
            <person name="Gelpke M."/>
            <person name="Goodstein D.M."/>
            <person name="Harafuji N."/>
            <person name="Hastings K.E."/>
            <person name="Ho I."/>
            <person name="Hotta K."/>
            <person name="Huang W."/>
            <person name="Kawashima T."/>
            <person name="Lemaire P."/>
            <person name="Martinez D."/>
            <person name="Meinertzhagen I.A."/>
            <person name="Necula S."/>
            <person name="Nonaka M."/>
            <person name="Putnam N."/>
            <person name="Rash S."/>
            <person name="Saiga H."/>
            <person name="Satake M."/>
            <person name="Terry A."/>
            <person name="Yamada L."/>
            <person name="Wang H.G."/>
            <person name="Awazu S."/>
            <person name="Azumi K."/>
            <person name="Boore J."/>
            <person name="Branno M."/>
            <person name="Chin-Bow S."/>
            <person name="DeSantis R."/>
            <person name="Doyle S."/>
            <person name="Francino P."/>
            <person name="Keys D.N."/>
            <person name="Haga S."/>
            <person name="Hayashi H."/>
            <person name="Hino K."/>
            <person name="Imai K.S."/>
            <person name="Inaba K."/>
            <person name="Kano S."/>
            <person name="Kobayashi K."/>
            <person name="Kobayashi M."/>
            <person name="Lee B.I."/>
            <person name="Makabe K.W."/>
            <person name="Manohar C."/>
            <person name="Matassi G."/>
            <person name="Medina M."/>
            <person name="Mochizuki Y."/>
            <person name="Mount S."/>
            <person name="Morishita T."/>
            <person name="Miura S."/>
            <person name="Nakayama A."/>
            <person name="Nishizaka S."/>
            <person name="Nomoto H."/>
            <person name="Ohta F."/>
            <person name="Oishi K."/>
            <person name="Rigoutsos I."/>
            <person name="Sano M."/>
            <person name="Sasaki A."/>
            <person name="Sasakura Y."/>
            <person name="Shoguchi E."/>
            <person name="Shin-i T."/>
            <person name="Spagnuolo A."/>
            <person name="Stainier D."/>
            <person name="Suzuki M.M."/>
            <person name="Tassy O."/>
            <person name="Takatori N."/>
            <person name="Tokuoka M."/>
            <person name="Yagi K."/>
            <person name="Yoshizaki F."/>
            <person name="Wada S."/>
            <person name="Zhang C."/>
            <person name="Hyatt P.D."/>
            <person name="Larimer F."/>
            <person name="Detter C."/>
            <person name="Doggett N."/>
            <person name="Glavina T."/>
            <person name="Hawkins T."/>
            <person name="Richardson P."/>
            <person name="Lucas S."/>
            <person name="Kohara Y."/>
            <person name="Levine M."/>
            <person name="Satoh N."/>
            <person name="Rokhsar D.S."/>
        </authorList>
    </citation>
    <scope>NUCLEOTIDE SEQUENCE [LARGE SCALE GENOMIC DNA]</scope>
</reference>
<dbReference type="AlphaFoldDB" id="H2XQ53"/>
<organism evidence="1 2">
    <name type="scientific">Ciona intestinalis</name>
    <name type="common">Transparent sea squirt</name>
    <name type="synonym">Ascidia intestinalis</name>
    <dbReference type="NCBI Taxonomy" id="7719"/>
    <lineage>
        <taxon>Eukaryota</taxon>
        <taxon>Metazoa</taxon>
        <taxon>Chordata</taxon>
        <taxon>Tunicata</taxon>
        <taxon>Ascidiacea</taxon>
        <taxon>Phlebobranchia</taxon>
        <taxon>Cionidae</taxon>
        <taxon>Ciona</taxon>
    </lineage>
</organism>
<evidence type="ECO:0000313" key="2">
    <source>
        <dbReference type="Proteomes" id="UP000008144"/>
    </source>
</evidence>
<dbReference type="EMBL" id="EAAA01000865">
    <property type="status" value="NOT_ANNOTATED_CDS"/>
    <property type="molecule type" value="Genomic_DNA"/>
</dbReference>
<dbReference type="Proteomes" id="UP000008144">
    <property type="component" value="Chromosome 12"/>
</dbReference>
<sequence>MQPQFSFVAVFVMFAWKTNDYKIGEKITEYIFKFSFINCYFN</sequence>
<dbReference type="InParanoid" id="H2XQ53"/>
<protein>
    <submittedName>
        <fullName evidence="1">Uncharacterized protein</fullName>
    </submittedName>
</protein>
<dbReference type="Ensembl" id="ENSCINT00000034497.1">
    <property type="protein sequence ID" value="ENSCINP00000031787.1"/>
    <property type="gene ID" value="ENSCING00000024505.1"/>
</dbReference>
<name>H2XQ53_CIOIN</name>
<dbReference type="HOGENOM" id="CLU_3262999_0_0_1"/>
<dbReference type="EMBL" id="EAAA01000864">
    <property type="status" value="NOT_ANNOTATED_CDS"/>
    <property type="molecule type" value="Genomic_DNA"/>
</dbReference>
<keyword evidence="2" id="KW-1185">Reference proteome</keyword>
<reference evidence="1" key="2">
    <citation type="journal article" date="2008" name="Genome Biol.">
        <title>Improved genome assembly and evidence-based global gene model set for the chordate Ciona intestinalis: new insight into intron and operon populations.</title>
        <authorList>
            <person name="Satou Y."/>
            <person name="Mineta K."/>
            <person name="Ogasawara M."/>
            <person name="Sasakura Y."/>
            <person name="Shoguchi E."/>
            <person name="Ueno K."/>
            <person name="Yamada L."/>
            <person name="Matsumoto J."/>
            <person name="Wasserscheid J."/>
            <person name="Dewar K."/>
            <person name="Wiley G.B."/>
            <person name="Macmil S.L."/>
            <person name="Roe B.A."/>
            <person name="Zeller R.W."/>
            <person name="Hastings K.E."/>
            <person name="Lemaire P."/>
            <person name="Lindquist E."/>
            <person name="Endo T."/>
            <person name="Hotta K."/>
            <person name="Inaba K."/>
        </authorList>
    </citation>
    <scope>NUCLEOTIDE SEQUENCE [LARGE SCALE GENOMIC DNA]</scope>
    <source>
        <strain evidence="1">wild type</strain>
    </source>
</reference>